<dbReference type="EMBL" id="FP929128">
    <property type="protein sequence ID" value="CBX96375.1"/>
    <property type="molecule type" value="Genomic_DNA"/>
</dbReference>
<name>E4ZYD0_LEPMJ</name>
<dbReference type="HOGENOM" id="CLU_689008_0_0_1"/>
<evidence type="ECO:0000313" key="1">
    <source>
        <dbReference type="EMBL" id="CBX96375.1"/>
    </source>
</evidence>
<organism evidence="2">
    <name type="scientific">Leptosphaeria maculans (strain JN3 / isolate v23.1.3 / race Av1-4-5-6-7-8)</name>
    <name type="common">Blackleg fungus</name>
    <name type="synonym">Phoma lingam</name>
    <dbReference type="NCBI Taxonomy" id="985895"/>
    <lineage>
        <taxon>Eukaryota</taxon>
        <taxon>Fungi</taxon>
        <taxon>Dikarya</taxon>
        <taxon>Ascomycota</taxon>
        <taxon>Pezizomycotina</taxon>
        <taxon>Dothideomycetes</taxon>
        <taxon>Pleosporomycetidae</taxon>
        <taxon>Pleosporales</taxon>
        <taxon>Pleosporineae</taxon>
        <taxon>Leptosphaeriaceae</taxon>
        <taxon>Plenodomus</taxon>
        <taxon>Plenodomus lingam/Leptosphaeria maculans species complex</taxon>
    </lineage>
</organism>
<reference evidence="2" key="1">
    <citation type="journal article" date="2011" name="Nat. Commun.">
        <title>Effector diversification within compartments of the Leptosphaeria maculans genome affected by Repeat-Induced Point mutations.</title>
        <authorList>
            <person name="Rouxel T."/>
            <person name="Grandaubert J."/>
            <person name="Hane J.K."/>
            <person name="Hoede C."/>
            <person name="van de Wouw A.P."/>
            <person name="Couloux A."/>
            <person name="Dominguez V."/>
            <person name="Anthouard V."/>
            <person name="Bally P."/>
            <person name="Bourras S."/>
            <person name="Cozijnsen A.J."/>
            <person name="Ciuffetti L.M."/>
            <person name="Degrave A."/>
            <person name="Dilmaghani A."/>
            <person name="Duret L."/>
            <person name="Fudal I."/>
            <person name="Goodwin S.B."/>
            <person name="Gout L."/>
            <person name="Glaser N."/>
            <person name="Linglin J."/>
            <person name="Kema G.H.J."/>
            <person name="Lapalu N."/>
            <person name="Lawrence C.B."/>
            <person name="May K."/>
            <person name="Meyer M."/>
            <person name="Ollivier B."/>
            <person name="Poulain J."/>
            <person name="Schoch C.L."/>
            <person name="Simon A."/>
            <person name="Spatafora J.W."/>
            <person name="Stachowiak A."/>
            <person name="Turgeon B.G."/>
            <person name="Tyler B.M."/>
            <person name="Vincent D."/>
            <person name="Weissenbach J."/>
            <person name="Amselem J."/>
            <person name="Quesneville H."/>
            <person name="Oliver R.P."/>
            <person name="Wincker P."/>
            <person name="Balesdent M.-H."/>
            <person name="Howlett B.J."/>
        </authorList>
    </citation>
    <scope>NUCLEOTIDE SEQUENCE [LARGE SCALE GENOMIC DNA]</scope>
    <source>
        <strain evidence="2">JN3 / isolate v23.1.3 / race Av1-4-5-6-7-8</strain>
    </source>
</reference>
<dbReference type="Proteomes" id="UP000002668">
    <property type="component" value="Genome"/>
</dbReference>
<evidence type="ECO:0000313" key="2">
    <source>
        <dbReference type="Proteomes" id="UP000002668"/>
    </source>
</evidence>
<protein>
    <submittedName>
        <fullName evidence="1">Predicted protein</fullName>
    </submittedName>
</protein>
<dbReference type="InParanoid" id="E4ZYD0"/>
<sequence length="400" mass="44359">MISEVAHVGVAGKDFLSKATISLKIALHAFGPPKRVLNRVLAAKLTLATSTAHTTNAPTRHVGATLRPKKLRLHCQIAQHFEPLRFNIRKPNDSVPLTFLRPSIARSRGILVDLCKGTGGELESTRRIEEKRAHINKNHIVVRNERRRRDAYLRQGISPSQHEGQYRPALRREPSRRFGAQAFWCHFSQSKRLKIVEWQRVYAQRLSGQIDADDEKRLAGLKDDAANELSFAVTKDSLIVVYHLEALAEVTKVVLPRLCLTQGSFYDQFACIHSSEHVGLQGGLDDDSHPTQIKDSMDEDLIEMPDADIQLRDYEDLPSNTGGINQSYINTGMAHDTSRAAQTPANGPDVVTSDADTPTSVFLPLPPPLPPLPPPLPPLSPLSPGMVSQFAVYPIDTLKL</sequence>
<keyword evidence="2" id="KW-1185">Reference proteome</keyword>
<dbReference type="AlphaFoldDB" id="E4ZYD0"/>
<accession>E4ZYD0</accession>
<dbReference type="VEuPathDB" id="FungiDB:LEMA_P112940.1"/>
<gene>
    <name evidence="1" type="ORF">LEMA_P112940.1</name>
</gene>
<proteinExistence type="predicted"/>